<dbReference type="PANTHER" id="PTHR46830">
    <property type="entry name" value="TRANSFERASE, PUTATIVE-RELATED"/>
    <property type="match status" value="1"/>
</dbReference>
<evidence type="ECO:0000313" key="4">
    <source>
        <dbReference type="Proteomes" id="UP000001555"/>
    </source>
</evidence>
<keyword evidence="1" id="KW-0812">Transmembrane</keyword>
<dbReference type="VEuPathDB" id="VectorBase:ISCW014653"/>
<sequence length="346" mass="39345">MKKVPITHGSNLEAMTRSPSTPLEWFLTISGLILVLALVCLHFQLAPVPRRALRARVRSSFYGASNVTGFHKPVVPNVVHFIRLNQPEISFWDAVCIRSVYLNQNPTGIVVHCSPCELKGRYASWIADIPTLQLVPIEIPESVFGLEFGCVQHVADVLRIRVLIKHGGIYLDNDVFVVRSMNRFRHYEMSLGWPRGAYIGNQILIAHPKARFLPLYHELYRRYNKSSWYWNAGNLPTLDILRRHGHLVHRSYRRLAVGMYLFDLLYVPGTWPQWRKEAVAVHLFVHHRGGNPEDPLNGVSIDEHNVLRYDTAAGQMARSVLFGTTDFVESGTDVLNVSVLLSDGLH</sequence>
<dbReference type="InterPro" id="IPR007577">
    <property type="entry name" value="GlycoTrfase_DXD_sugar-bd_CS"/>
</dbReference>
<dbReference type="HOGENOM" id="CLU_050117_0_0_1"/>
<dbReference type="InParanoid" id="B7QJF2"/>
<dbReference type="PaxDb" id="6945-B7QJF2"/>
<dbReference type="InterPro" id="IPR029044">
    <property type="entry name" value="Nucleotide-diphossugar_trans"/>
</dbReference>
<proteinExistence type="predicted"/>
<keyword evidence="1" id="KW-0472">Membrane</keyword>
<dbReference type="Gene3D" id="3.90.550.20">
    <property type="match status" value="1"/>
</dbReference>
<reference evidence="2 4" key="1">
    <citation type="submission" date="2008-03" db="EMBL/GenBank/DDBJ databases">
        <title>Annotation of Ixodes scapularis.</title>
        <authorList>
            <consortium name="Ixodes scapularis Genome Project Consortium"/>
            <person name="Caler E."/>
            <person name="Hannick L.I."/>
            <person name="Bidwell S."/>
            <person name="Joardar V."/>
            <person name="Thiagarajan M."/>
            <person name="Amedeo P."/>
            <person name="Galinsky K.J."/>
            <person name="Schobel S."/>
            <person name="Inman J."/>
            <person name="Hostetler J."/>
            <person name="Miller J."/>
            <person name="Hammond M."/>
            <person name="Megy K."/>
            <person name="Lawson D."/>
            <person name="Kodira C."/>
            <person name="Sutton G."/>
            <person name="Meyer J."/>
            <person name="Hill C.A."/>
            <person name="Birren B."/>
            <person name="Nene V."/>
            <person name="Collins F."/>
            <person name="Alarcon-Chaidez F."/>
            <person name="Wikel S."/>
            <person name="Strausberg R."/>
        </authorList>
    </citation>
    <scope>NUCLEOTIDE SEQUENCE [LARGE SCALE GENOMIC DNA]</scope>
    <source>
        <strain evidence="4">Wikel</strain>
        <strain evidence="2">Wikel colony</strain>
    </source>
</reference>
<dbReference type="OrthoDB" id="409543at2759"/>
<dbReference type="PANTHER" id="PTHR46830:SF1">
    <property type="entry name" value="ALPHA-1,4-N-ACETYLGLUCOSAMINYLTRANSFERASE"/>
    <property type="match status" value="1"/>
</dbReference>
<dbReference type="VEuPathDB" id="VectorBase:ISCI014653"/>
<gene>
    <name evidence="2" type="ORF">IscW_ISCW014653</name>
</gene>
<evidence type="ECO:0000313" key="3">
    <source>
        <dbReference type="EnsemblMetazoa" id="ISCW014653-PA"/>
    </source>
</evidence>
<feature type="transmembrane region" description="Helical" evidence="1">
    <location>
        <begin position="25"/>
        <end position="46"/>
    </location>
</feature>
<accession>B7QJF2</accession>
<keyword evidence="4" id="KW-1185">Reference proteome</keyword>
<keyword evidence="1" id="KW-1133">Transmembrane helix</keyword>
<dbReference type="EMBL" id="ABJB010318285">
    <property type="status" value="NOT_ANNOTATED_CDS"/>
    <property type="molecule type" value="Genomic_DNA"/>
</dbReference>
<dbReference type="SUPFAM" id="SSF53448">
    <property type="entry name" value="Nucleotide-diphospho-sugar transferases"/>
    <property type="match status" value="1"/>
</dbReference>
<evidence type="ECO:0000256" key="1">
    <source>
        <dbReference type="SAM" id="Phobius"/>
    </source>
</evidence>
<dbReference type="EMBL" id="DS952008">
    <property type="protein sequence ID" value="EEC18974.1"/>
    <property type="molecule type" value="Genomic_DNA"/>
</dbReference>
<dbReference type="VEuPathDB" id="VectorBase:ISCP_022426"/>
<dbReference type="EnsemblMetazoa" id="ISCW014653-RA">
    <property type="protein sequence ID" value="ISCW014653-PA"/>
    <property type="gene ID" value="ISCW014653"/>
</dbReference>
<name>B7QJF2_IXOSC</name>
<evidence type="ECO:0000313" key="2">
    <source>
        <dbReference type="EMBL" id="EEC18974.1"/>
    </source>
</evidence>
<dbReference type="Pfam" id="PF04488">
    <property type="entry name" value="Gly_transf_sug"/>
    <property type="match status" value="1"/>
</dbReference>
<dbReference type="AlphaFoldDB" id="B7QJF2"/>
<protein>
    <submittedName>
        <fullName evidence="2 3">Secreted protein, putative</fullName>
    </submittedName>
</protein>
<dbReference type="Proteomes" id="UP000001555">
    <property type="component" value="Unassembled WGS sequence"/>
</dbReference>
<reference evidence="3" key="2">
    <citation type="submission" date="2020-05" db="UniProtKB">
        <authorList>
            <consortium name="EnsemblMetazoa"/>
        </authorList>
    </citation>
    <scope>IDENTIFICATION</scope>
    <source>
        <strain evidence="3">wikel</strain>
    </source>
</reference>
<organism>
    <name type="scientific">Ixodes scapularis</name>
    <name type="common">Black-legged tick</name>
    <name type="synonym">Deer tick</name>
    <dbReference type="NCBI Taxonomy" id="6945"/>
    <lineage>
        <taxon>Eukaryota</taxon>
        <taxon>Metazoa</taxon>
        <taxon>Ecdysozoa</taxon>
        <taxon>Arthropoda</taxon>
        <taxon>Chelicerata</taxon>
        <taxon>Arachnida</taxon>
        <taxon>Acari</taxon>
        <taxon>Parasitiformes</taxon>
        <taxon>Ixodida</taxon>
        <taxon>Ixodoidea</taxon>
        <taxon>Ixodidae</taxon>
        <taxon>Ixodinae</taxon>
        <taxon>Ixodes</taxon>
    </lineage>
</organism>